<proteinExistence type="inferred from homology"/>
<sequence>MVSNWPIDYTVITSVDRDDLPDGGAAHFADTVRMIKRTRPSMLVECLVPDFQGNKACVETLVDSGLEVFAHNVETVRSLTRSVRDHRAKYDQSLEVLRYAKEYSQSKEETKAIVTKTSLMLGLGETDEEVFETLKDIRAVGVDCLTLGQYVQPTKRHLKVKEYVHPDKYDHWAKAGRKLGFLYVASGPLVRSSYKAGEFYMKNIIKTRKNQI</sequence>
<comment type="function">
    <text evidence="6">Catalyzes the radical-mediated insertion of two sulfur atoms into the C-6 and C-8 positions of the octanoyl moiety bound to the lipoyl domains of lipoate-dependent enzymes, thereby converting the octanoylated domains into lipoylated derivatives.</text>
</comment>
<evidence type="ECO:0000256" key="5">
    <source>
        <dbReference type="ARBA" id="ARBA00023014"/>
    </source>
</evidence>
<comment type="pathway">
    <text evidence="6">Protein modification; protein lipoylation via endogenous pathway; protein N(6)-(lipoyl)lysine from octanoyl-[acyl-carrier-protein]: step 2/2.</text>
</comment>
<evidence type="ECO:0000256" key="3">
    <source>
        <dbReference type="ARBA" id="ARBA00022723"/>
    </source>
</evidence>
<dbReference type="SUPFAM" id="SSF102114">
    <property type="entry name" value="Radical SAM enzymes"/>
    <property type="match status" value="1"/>
</dbReference>
<reference evidence="8 9" key="1">
    <citation type="submission" date="2024-11" db="EMBL/GenBank/DDBJ databases">
        <title>Adaptive evolution of stress response genes in parasites aligns with host niche diversity.</title>
        <authorList>
            <person name="Hahn C."/>
            <person name="Resl P."/>
        </authorList>
    </citation>
    <scope>NUCLEOTIDE SEQUENCE [LARGE SCALE GENOMIC DNA]</scope>
    <source>
        <strain evidence="8">EGGRZ-B1_66</strain>
        <tissue evidence="8">Body</tissue>
    </source>
</reference>
<feature type="binding site" evidence="6">
    <location>
        <position position="193"/>
    </location>
    <ligand>
        <name>[4Fe-4S] cluster</name>
        <dbReference type="ChEBI" id="CHEBI:49883"/>
        <label>1</label>
    </ligand>
</feature>
<dbReference type="Gene3D" id="3.20.20.70">
    <property type="entry name" value="Aldolase class I"/>
    <property type="match status" value="1"/>
</dbReference>
<feature type="domain" description="Radical SAM core" evidence="7">
    <location>
        <begin position="1"/>
        <end position="182"/>
    </location>
</feature>
<organism evidence="8 9">
    <name type="scientific">Cichlidogyrus casuarinus</name>
    <dbReference type="NCBI Taxonomy" id="1844966"/>
    <lineage>
        <taxon>Eukaryota</taxon>
        <taxon>Metazoa</taxon>
        <taxon>Spiralia</taxon>
        <taxon>Lophotrochozoa</taxon>
        <taxon>Platyhelminthes</taxon>
        <taxon>Monogenea</taxon>
        <taxon>Monopisthocotylea</taxon>
        <taxon>Dactylogyridea</taxon>
        <taxon>Ancyrocephalidae</taxon>
        <taxon>Cichlidogyrus</taxon>
    </lineage>
</organism>
<comment type="similarity">
    <text evidence="6">Belongs to the radical SAM superfamily. Lipoyl synthase family.</text>
</comment>
<keyword evidence="5 6" id="KW-0411">Iron-sulfur</keyword>
<evidence type="ECO:0000313" key="8">
    <source>
        <dbReference type="EMBL" id="KAL3311020.1"/>
    </source>
</evidence>
<keyword evidence="2 6" id="KW-0949">S-adenosyl-L-methionine</keyword>
<evidence type="ECO:0000256" key="1">
    <source>
        <dbReference type="ARBA" id="ARBA00022485"/>
    </source>
</evidence>
<dbReference type="InterPro" id="IPR058240">
    <property type="entry name" value="rSAM_sf"/>
</dbReference>
<dbReference type="GO" id="GO:0005739">
    <property type="term" value="C:mitochondrion"/>
    <property type="evidence" value="ECO:0007669"/>
    <property type="project" value="UniProtKB-SubCell"/>
</dbReference>
<dbReference type="NCBIfam" id="NF009544">
    <property type="entry name" value="PRK12928.1"/>
    <property type="match status" value="1"/>
</dbReference>
<accession>A0ABD2PV09</accession>
<keyword evidence="9" id="KW-1185">Reference proteome</keyword>
<dbReference type="GO" id="GO:0046872">
    <property type="term" value="F:metal ion binding"/>
    <property type="evidence" value="ECO:0007669"/>
    <property type="project" value="UniProtKB-KW"/>
</dbReference>
<dbReference type="GO" id="GO:0051539">
    <property type="term" value="F:4 iron, 4 sulfur cluster binding"/>
    <property type="evidence" value="ECO:0007669"/>
    <property type="project" value="UniProtKB-UniRule"/>
</dbReference>
<evidence type="ECO:0000259" key="7">
    <source>
        <dbReference type="PROSITE" id="PS51918"/>
    </source>
</evidence>
<comment type="subcellular location">
    <subcellularLocation>
        <location evidence="6">Mitochondrion</location>
    </subcellularLocation>
</comment>
<dbReference type="HAMAP" id="MF_00206">
    <property type="entry name" value="Lipoyl_synth"/>
    <property type="match status" value="1"/>
</dbReference>
<dbReference type="NCBIfam" id="NF004019">
    <property type="entry name" value="PRK05481.1"/>
    <property type="match status" value="1"/>
</dbReference>
<dbReference type="InterPro" id="IPR003698">
    <property type="entry name" value="Lipoyl_synth"/>
</dbReference>
<dbReference type="PROSITE" id="PS51918">
    <property type="entry name" value="RADICAL_SAM"/>
    <property type="match status" value="1"/>
</dbReference>
<gene>
    <name evidence="8" type="ORF">Ciccas_010407</name>
</gene>
<dbReference type="GO" id="GO:0009249">
    <property type="term" value="P:protein lipoylation"/>
    <property type="evidence" value="ECO:0007669"/>
    <property type="project" value="UniProtKB-UniRule"/>
</dbReference>
<dbReference type="GO" id="GO:0016992">
    <property type="term" value="F:lipoate synthase activity"/>
    <property type="evidence" value="ECO:0007669"/>
    <property type="project" value="UniProtKB-UniRule"/>
</dbReference>
<dbReference type="InterPro" id="IPR013785">
    <property type="entry name" value="Aldolase_TIM"/>
</dbReference>
<keyword evidence="1 6" id="KW-0004">4Fe-4S</keyword>
<dbReference type="PANTHER" id="PTHR10949">
    <property type="entry name" value="LIPOYL SYNTHASE"/>
    <property type="match status" value="1"/>
</dbReference>
<keyword evidence="4 6" id="KW-0408">Iron</keyword>
<evidence type="ECO:0000256" key="6">
    <source>
        <dbReference type="HAMAP-Rule" id="MF_03123"/>
    </source>
</evidence>
<dbReference type="PANTHER" id="PTHR10949:SF0">
    <property type="entry name" value="LIPOYL SYNTHASE, MITOCHONDRIAL"/>
    <property type="match status" value="1"/>
</dbReference>
<evidence type="ECO:0000313" key="9">
    <source>
        <dbReference type="Proteomes" id="UP001626550"/>
    </source>
</evidence>
<comment type="catalytic activity">
    <reaction evidence="6">
        <text>[[Fe-S] cluster scaffold protein carrying a second [4Fe-4S](2+) cluster] + N(6)-octanoyl-L-lysyl-[protein] + 2 oxidized [2Fe-2S]-[ferredoxin] + 2 S-adenosyl-L-methionine + 4 H(+) = [[Fe-S] cluster scaffold protein] + N(6)-[(R)-dihydrolipoyl]-L-lysyl-[protein] + 4 Fe(3+) + 2 hydrogen sulfide + 2 5'-deoxyadenosine + 2 L-methionine + 2 reduced [2Fe-2S]-[ferredoxin]</text>
        <dbReference type="Rhea" id="RHEA:16585"/>
        <dbReference type="Rhea" id="RHEA-COMP:9928"/>
        <dbReference type="Rhea" id="RHEA-COMP:10000"/>
        <dbReference type="Rhea" id="RHEA-COMP:10001"/>
        <dbReference type="Rhea" id="RHEA-COMP:10475"/>
        <dbReference type="Rhea" id="RHEA-COMP:14568"/>
        <dbReference type="Rhea" id="RHEA-COMP:14569"/>
        <dbReference type="ChEBI" id="CHEBI:15378"/>
        <dbReference type="ChEBI" id="CHEBI:17319"/>
        <dbReference type="ChEBI" id="CHEBI:29034"/>
        <dbReference type="ChEBI" id="CHEBI:29919"/>
        <dbReference type="ChEBI" id="CHEBI:33722"/>
        <dbReference type="ChEBI" id="CHEBI:33737"/>
        <dbReference type="ChEBI" id="CHEBI:33738"/>
        <dbReference type="ChEBI" id="CHEBI:57844"/>
        <dbReference type="ChEBI" id="CHEBI:59789"/>
        <dbReference type="ChEBI" id="CHEBI:78809"/>
        <dbReference type="ChEBI" id="CHEBI:83100"/>
        <dbReference type="EC" id="2.8.1.8"/>
    </reaction>
</comment>
<name>A0ABD2PV09_9PLAT</name>
<dbReference type="EMBL" id="JBJKFK010002494">
    <property type="protein sequence ID" value="KAL3311020.1"/>
    <property type="molecule type" value="Genomic_DNA"/>
</dbReference>
<dbReference type="AlphaFoldDB" id="A0ABD2PV09"/>
<dbReference type="Proteomes" id="UP001626550">
    <property type="component" value="Unassembled WGS sequence"/>
</dbReference>
<dbReference type="Pfam" id="PF04055">
    <property type="entry name" value="Radical_SAM"/>
    <property type="match status" value="1"/>
</dbReference>
<keyword evidence="3 6" id="KW-0479">Metal-binding</keyword>
<dbReference type="InterPro" id="IPR007197">
    <property type="entry name" value="rSAM"/>
</dbReference>
<protein>
    <recommendedName>
        <fullName evidence="6">Lipoyl synthase, mitochondrial</fullName>
        <ecNumber evidence="6">2.8.1.8</ecNumber>
    </recommendedName>
    <alternativeName>
        <fullName evidence="6">Lipoate synthase</fullName>
        <shortName evidence="6">LS</shortName>
        <shortName evidence="6">Lip-syn</shortName>
    </alternativeName>
    <alternativeName>
        <fullName evidence="6">Lipoic acid synthase</fullName>
    </alternativeName>
</protein>
<comment type="cofactor">
    <cofactor evidence="6">
        <name>[4Fe-4S] cluster</name>
        <dbReference type="ChEBI" id="CHEBI:49883"/>
    </cofactor>
    <text evidence="6">Binds 2 [4Fe-4S] clusters per subunit. One cluster is coordinated with 3 cysteines and an exchangeable S-adenosyl-L-methionine.</text>
</comment>
<keyword evidence="6" id="KW-0808">Transferase</keyword>
<evidence type="ECO:0000256" key="4">
    <source>
        <dbReference type="ARBA" id="ARBA00023004"/>
    </source>
</evidence>
<dbReference type="EC" id="2.8.1.8" evidence="6"/>
<evidence type="ECO:0000256" key="2">
    <source>
        <dbReference type="ARBA" id="ARBA00022691"/>
    </source>
</evidence>
<comment type="caution">
    <text evidence="8">The sequence shown here is derived from an EMBL/GenBank/DDBJ whole genome shotgun (WGS) entry which is preliminary data.</text>
</comment>
<comment type="caution">
    <text evidence="6">Lacks conserved residue(s) required for the propagation of feature annotation.</text>
</comment>
<keyword evidence="6" id="KW-0496">Mitochondrion</keyword>